<evidence type="ECO:0000313" key="2">
    <source>
        <dbReference type="Proteomes" id="UP001231649"/>
    </source>
</evidence>
<organism evidence="1 2">
    <name type="scientific">Mythimna loreyi</name>
    <dbReference type="NCBI Taxonomy" id="667449"/>
    <lineage>
        <taxon>Eukaryota</taxon>
        <taxon>Metazoa</taxon>
        <taxon>Ecdysozoa</taxon>
        <taxon>Arthropoda</taxon>
        <taxon>Hexapoda</taxon>
        <taxon>Insecta</taxon>
        <taxon>Pterygota</taxon>
        <taxon>Neoptera</taxon>
        <taxon>Endopterygota</taxon>
        <taxon>Lepidoptera</taxon>
        <taxon>Glossata</taxon>
        <taxon>Ditrysia</taxon>
        <taxon>Noctuoidea</taxon>
        <taxon>Noctuidae</taxon>
        <taxon>Noctuinae</taxon>
        <taxon>Hadenini</taxon>
        <taxon>Mythimna</taxon>
    </lineage>
</organism>
<keyword evidence="2" id="KW-1185">Reference proteome</keyword>
<sequence>MWDPFRNISRLVTFLFIIQIGYTIAKAIENSKSCNDSTETDPRLKRSDENANSSGETDITKKIPEDPATRKSLFQPNTNNEDQTAKDLASQHNNLPQKLPLVNIANVPTGAQKEDIGLNKIMTTKAPLQQPVYYKAIDPKYLIVSGLPNPKPNKNISNVKTTENMGENNDLNKTISKDNPNSVEVVNKDEANDTEEKEIVRNDFDADVTNIRELREHLLDHLLDYFLKIIKEENFIHNDTRKKNDNDRMKVEDKLRNYYDPHHLDTLIFDDDDDDDDYEDSNLDSPYYTGYNDSDEDLLDIVNQNEEIGEENNNNITLSSVEDHVDKNTQKVPVLTENLKDHVMNYEENSNTSNSVDESFYFNVTEPIPVTSRYVMEKENNTSKANTTEKSFGNNVNEITTTEKPSIIETTSSVEVDNVGPPNYSDEVITDNIDLIYDNGAYTINDYSYEDLDGSDELRLVKNVTVHEDDGNSIDFISADGRRKNEVDKEKSIANSTLKDIKSPNENSPNTNKHTTNSSNKEETFPKELEFERRDGRKEEKKS</sequence>
<name>A0ACC2Q0N1_9NEOP</name>
<dbReference type="Proteomes" id="UP001231649">
    <property type="component" value="Chromosome 30"/>
</dbReference>
<evidence type="ECO:0000313" key="1">
    <source>
        <dbReference type="EMBL" id="KAJ8704988.1"/>
    </source>
</evidence>
<accession>A0ACC2Q0N1</accession>
<proteinExistence type="predicted"/>
<comment type="caution">
    <text evidence="1">The sequence shown here is derived from an EMBL/GenBank/DDBJ whole genome shotgun (WGS) entry which is preliminary data.</text>
</comment>
<reference evidence="1" key="1">
    <citation type="submission" date="2023-03" db="EMBL/GenBank/DDBJ databases">
        <title>Chromosome-level genomes of two armyworms, Mythimna separata and Mythimna loreyi, provide insights into the biosynthesis and reception of sex pheromones.</title>
        <authorList>
            <person name="Zhao H."/>
        </authorList>
    </citation>
    <scope>NUCLEOTIDE SEQUENCE</scope>
    <source>
        <strain evidence="1">BeijingLab</strain>
    </source>
</reference>
<gene>
    <name evidence="1" type="ORF">PYW08_012308</name>
</gene>
<protein>
    <submittedName>
        <fullName evidence="1">Uncharacterized protein</fullName>
    </submittedName>
</protein>
<dbReference type="EMBL" id="CM056806">
    <property type="protein sequence ID" value="KAJ8704988.1"/>
    <property type="molecule type" value="Genomic_DNA"/>
</dbReference>